<keyword evidence="2 8" id="KW-0645">Protease</keyword>
<keyword evidence="3 8" id="KW-0479">Metal-binding</keyword>
<keyword evidence="4 8" id="KW-0378">Hydrolase</keyword>
<evidence type="ECO:0000256" key="6">
    <source>
        <dbReference type="ARBA" id="ARBA00052755"/>
    </source>
</evidence>
<comment type="cofactor">
    <cofactor evidence="9">
        <name>Zn(2+)</name>
        <dbReference type="ChEBI" id="CHEBI:29105"/>
    </cofactor>
    <text evidence="9">Binds 1 zinc ion per subunit.</text>
</comment>
<evidence type="ECO:0000256" key="4">
    <source>
        <dbReference type="ARBA" id="ARBA00022801"/>
    </source>
</evidence>
<keyword evidence="9" id="KW-0862">Zinc</keyword>
<comment type="function">
    <text evidence="8">Broad specificity carboxypetidase that releases amino acids sequentially from the C-terminus, including neutral, aromatic, polar and basic residues.</text>
</comment>
<dbReference type="FunFam" id="1.10.1370.30:FF:000003">
    <property type="entry name" value="Thermostable carboxypeptidase 1"/>
    <property type="match status" value="1"/>
</dbReference>
<dbReference type="GO" id="GO:0008270">
    <property type="term" value="F:zinc ion binding"/>
    <property type="evidence" value="ECO:0007669"/>
    <property type="project" value="UniProtKB-ARBA"/>
</dbReference>
<dbReference type="AlphaFoldDB" id="R4K096"/>
<dbReference type="EMBL" id="CP003261">
    <property type="protein sequence ID" value="AGK95211.1"/>
    <property type="molecule type" value="Genomic_DNA"/>
</dbReference>
<keyword evidence="12" id="KW-1185">Reference proteome</keyword>
<dbReference type="PANTHER" id="PTHR34217:SF1">
    <property type="entry name" value="CARBOXYPEPTIDASE 1"/>
    <property type="match status" value="1"/>
</dbReference>
<name>R4K096_CLOPA</name>
<keyword evidence="1 8" id="KW-0121">Carboxypeptidase</keyword>
<dbReference type="RefSeq" id="WP_015613538.1">
    <property type="nucleotide sequence ID" value="NC_021182.1"/>
</dbReference>
<dbReference type="InterPro" id="IPR001333">
    <property type="entry name" value="Peptidase_M32_Taq"/>
</dbReference>
<feature type="binding site" evidence="9">
    <location>
        <position position="271"/>
    </location>
    <ligand>
        <name>Zn(2+)</name>
        <dbReference type="ChEBI" id="CHEBI:29105"/>
        <note>catalytic</note>
    </ligand>
</feature>
<comment type="similarity">
    <text evidence="7 8">Belongs to the peptidase M32 family.</text>
</comment>
<evidence type="ECO:0000256" key="8">
    <source>
        <dbReference type="PIRNR" id="PIRNR006615"/>
    </source>
</evidence>
<evidence type="ECO:0000256" key="10">
    <source>
        <dbReference type="PIRSR" id="PIRSR006615-2"/>
    </source>
</evidence>
<dbReference type="PIRSF" id="PIRSF006615">
    <property type="entry name" value="Zn_crbxpep_Taq"/>
    <property type="match status" value="1"/>
</dbReference>
<dbReference type="HOGENOM" id="CLU_032916_1_1_9"/>
<evidence type="ECO:0000256" key="7">
    <source>
        <dbReference type="ARBA" id="ARBA00061580"/>
    </source>
</evidence>
<organism evidence="11 12">
    <name type="scientific">Clostridium pasteurianum BC1</name>
    <dbReference type="NCBI Taxonomy" id="86416"/>
    <lineage>
        <taxon>Bacteria</taxon>
        <taxon>Bacillati</taxon>
        <taxon>Bacillota</taxon>
        <taxon>Clostridia</taxon>
        <taxon>Eubacteriales</taxon>
        <taxon>Clostridiaceae</taxon>
        <taxon>Clostridium</taxon>
    </lineage>
</organism>
<dbReference type="eggNOG" id="COG2317">
    <property type="taxonomic scope" value="Bacteria"/>
</dbReference>
<evidence type="ECO:0000313" key="12">
    <source>
        <dbReference type="Proteomes" id="UP000013523"/>
    </source>
</evidence>
<feature type="binding site" evidence="9">
    <location>
        <position position="267"/>
    </location>
    <ligand>
        <name>Zn(2+)</name>
        <dbReference type="ChEBI" id="CHEBI:29105"/>
        <note>catalytic</note>
    </ligand>
</feature>
<keyword evidence="5 8" id="KW-0482">Metalloprotease</keyword>
<dbReference type="PRINTS" id="PR00998">
    <property type="entry name" value="CRBOXYPTASET"/>
</dbReference>
<dbReference type="KEGG" id="cpas:Clopa_0122"/>
<proteinExistence type="inferred from homology"/>
<dbReference type="Gene3D" id="1.10.1370.30">
    <property type="match status" value="1"/>
</dbReference>
<evidence type="ECO:0000313" key="11">
    <source>
        <dbReference type="EMBL" id="AGK95211.1"/>
    </source>
</evidence>
<sequence length="503" mass="58814">MAREFQEKLDGLKEYLKKLEYLTSSIALIQWDSIVNMPSKAVEYRSEILGYLSGESYKISTSKKIKQYIDFFSNSKNLDDITKGTIKKISKDYIRNNRIPKKEYKQYIVAGSISGAAWEEAKKKSDFKIFQPHLKKMVEYNQKFADYWGFKKNRYDALLDIYEPGITTEKLDKVFGNLRDAIVQLLNKIKESGNSPDIKFLKGNFPKDAQEEFAKKIMGKMGYDFKEAGRIDESTHPFTTNFGNKDVRITTHYYENDFRPALFSFIHEAGHAIYEQDIPDTLQGTLLAQGASMGIHESQSRFYENIIGKSKYFWDFFYSEALERFPQFKDISLEDFYRGINFVEPSLIRTEADELTYSLHIIIRYEIEKLLINGDISVEDLPNIWNEKYKEYLGVEPKNDAEGVLQDIHWSDGSFGYFPSYALGNLYGTQFLNKMKIDIPDIYEKISQGNLTIVHEWLNENIHKYGAIYKPTELIKRVTGEELSEKYFIEYLNKKFKKIYNIN</sequence>
<evidence type="ECO:0000256" key="5">
    <source>
        <dbReference type="ARBA" id="ARBA00023049"/>
    </source>
</evidence>
<dbReference type="PROSITE" id="PS52034">
    <property type="entry name" value="PEPTIDASE_M32"/>
    <property type="match status" value="1"/>
</dbReference>
<accession>R4K096</accession>
<dbReference type="STRING" id="86416.Clopa_0122"/>
<dbReference type="SUPFAM" id="SSF55486">
    <property type="entry name" value="Metalloproteases ('zincins'), catalytic domain"/>
    <property type="match status" value="1"/>
</dbReference>
<dbReference type="CDD" id="cd06460">
    <property type="entry name" value="M32_Taq"/>
    <property type="match status" value="1"/>
</dbReference>
<feature type="binding site" evidence="9">
    <location>
        <position position="297"/>
    </location>
    <ligand>
        <name>Zn(2+)</name>
        <dbReference type="ChEBI" id="CHEBI:29105"/>
        <note>catalytic</note>
    </ligand>
</feature>
<evidence type="ECO:0000256" key="9">
    <source>
        <dbReference type="PIRSR" id="PIRSR006615-1"/>
    </source>
</evidence>
<evidence type="ECO:0000256" key="2">
    <source>
        <dbReference type="ARBA" id="ARBA00022670"/>
    </source>
</evidence>
<dbReference type="Pfam" id="PF02074">
    <property type="entry name" value="Peptidase_M32"/>
    <property type="match status" value="1"/>
</dbReference>
<dbReference type="PATRIC" id="fig|86416.3.peg.105"/>
<dbReference type="EC" id="3.4.17.19" evidence="8"/>
<gene>
    <name evidence="11" type="ORF">Clopa_0122</name>
</gene>
<evidence type="ECO:0000256" key="3">
    <source>
        <dbReference type="ARBA" id="ARBA00022723"/>
    </source>
</evidence>
<comment type="catalytic activity">
    <reaction evidence="6 8">
        <text>Release of a C-terminal amino acid with broad specificity, except for -Pro.</text>
        <dbReference type="EC" id="3.4.17.19"/>
    </reaction>
</comment>
<dbReference type="MEROPS" id="M32.006"/>
<dbReference type="OrthoDB" id="9772308at2"/>
<dbReference type="GO" id="GO:0006508">
    <property type="term" value="P:proteolysis"/>
    <property type="evidence" value="ECO:0007669"/>
    <property type="project" value="UniProtKB-UniRule"/>
</dbReference>
<dbReference type="Proteomes" id="UP000013523">
    <property type="component" value="Chromosome"/>
</dbReference>
<reference evidence="11 12" key="1">
    <citation type="submission" date="2012-01" db="EMBL/GenBank/DDBJ databases">
        <title>Complete sequence of chromosome of Clostridium pasteurianum BC1.</title>
        <authorList>
            <consortium name="US DOE Joint Genome Institute"/>
            <person name="Lucas S."/>
            <person name="Han J."/>
            <person name="Lapidus A."/>
            <person name="Cheng J.-F."/>
            <person name="Goodwin L."/>
            <person name="Pitluck S."/>
            <person name="Peters L."/>
            <person name="Mikhailova N."/>
            <person name="Teshima H."/>
            <person name="Detter J.C."/>
            <person name="Han C."/>
            <person name="Tapia R."/>
            <person name="Land M."/>
            <person name="Hauser L."/>
            <person name="Kyrpides N."/>
            <person name="Ivanova N."/>
            <person name="Pagani I."/>
            <person name="Dunn J."/>
            <person name="Taghavi S."/>
            <person name="Francis A."/>
            <person name="van der Lelie D."/>
            <person name="Woyke T."/>
        </authorList>
    </citation>
    <scope>NUCLEOTIDE SEQUENCE [LARGE SCALE GENOMIC DNA]</scope>
    <source>
        <strain evidence="11 12">BC1</strain>
    </source>
</reference>
<evidence type="ECO:0000256" key="1">
    <source>
        <dbReference type="ARBA" id="ARBA00022645"/>
    </source>
</evidence>
<protein>
    <recommendedName>
        <fullName evidence="8">Metal-dependent carboxypeptidase</fullName>
        <ecNumber evidence="8">3.4.17.19</ecNumber>
    </recommendedName>
</protein>
<feature type="active site" description="Proton donor/acceptor" evidence="10">
    <location>
        <position position="268"/>
    </location>
</feature>
<dbReference type="GO" id="GO:0004181">
    <property type="term" value="F:metallocarboxypeptidase activity"/>
    <property type="evidence" value="ECO:0007669"/>
    <property type="project" value="UniProtKB-UniRule"/>
</dbReference>
<dbReference type="PANTHER" id="PTHR34217">
    <property type="entry name" value="METAL-DEPENDENT CARBOXYPEPTIDASE"/>
    <property type="match status" value="1"/>
</dbReference>